<sequence>MFVAGPILLVELYPARVEFAFYRMSLCTKLGGLCETDCLTFKEKTGSCRADLTPLCCRKGKKH</sequence>
<organism evidence="1 2">
    <name type="scientific">Peromyscus maniculatus bairdii</name>
    <name type="common">Prairie deer mouse</name>
    <dbReference type="NCBI Taxonomy" id="230844"/>
    <lineage>
        <taxon>Eukaryota</taxon>
        <taxon>Metazoa</taxon>
        <taxon>Chordata</taxon>
        <taxon>Craniata</taxon>
        <taxon>Vertebrata</taxon>
        <taxon>Euteleostomi</taxon>
        <taxon>Mammalia</taxon>
        <taxon>Eutheria</taxon>
        <taxon>Euarchontoglires</taxon>
        <taxon>Glires</taxon>
        <taxon>Rodentia</taxon>
        <taxon>Myomorpha</taxon>
        <taxon>Muroidea</taxon>
        <taxon>Cricetidae</taxon>
        <taxon>Neotominae</taxon>
        <taxon>Peromyscus</taxon>
    </lineage>
</organism>
<reference evidence="1 2" key="1">
    <citation type="submission" date="2018-10" db="EMBL/GenBank/DDBJ databases">
        <title>Improved assembly of the deer mouse Peromyscus maniculatus genome.</title>
        <authorList>
            <person name="Lassance J.-M."/>
            <person name="Hoekstra H.E."/>
        </authorList>
    </citation>
    <scope>NUCLEOTIDE SEQUENCE [LARGE SCALE GENOMIC DNA]</scope>
</reference>
<evidence type="ECO:0000313" key="1">
    <source>
        <dbReference type="Ensembl" id="ENSPEMP00000034125.1"/>
    </source>
</evidence>
<dbReference type="GeneTree" id="ENSGT00390000013953"/>
<evidence type="ECO:0000313" key="2">
    <source>
        <dbReference type="Proteomes" id="UP000694547"/>
    </source>
</evidence>
<reference evidence="1" key="3">
    <citation type="submission" date="2025-09" db="UniProtKB">
        <authorList>
            <consortium name="Ensembl"/>
        </authorList>
    </citation>
    <scope>IDENTIFICATION</scope>
</reference>
<reference evidence="1" key="2">
    <citation type="submission" date="2025-08" db="UniProtKB">
        <authorList>
            <consortium name="Ensembl"/>
        </authorList>
    </citation>
    <scope>IDENTIFICATION</scope>
</reference>
<protein>
    <submittedName>
        <fullName evidence="1">Defensin beta 13</fullName>
    </submittedName>
</protein>
<keyword evidence="2" id="KW-1185">Reference proteome</keyword>
<name>A0A8C8UMQ7_PERMB</name>
<dbReference type="Proteomes" id="UP000694547">
    <property type="component" value="Chromosome 17"/>
</dbReference>
<dbReference type="Ensembl" id="ENSPEMT00000041025.1">
    <property type="protein sequence ID" value="ENSPEMP00000034125.1"/>
    <property type="gene ID" value="ENSPEMG00000030377.1"/>
</dbReference>
<proteinExistence type="predicted"/>
<accession>A0A8C8UMQ7</accession>
<dbReference type="AlphaFoldDB" id="A0A8C8UMQ7"/>